<keyword evidence="2" id="KW-1185">Reference proteome</keyword>
<dbReference type="Proteomes" id="UP000321062">
    <property type="component" value="Chromosome"/>
</dbReference>
<dbReference type="RefSeq" id="WP_049704431.1">
    <property type="nucleotide sequence ID" value="NZ_BMFM01000001.1"/>
</dbReference>
<protein>
    <submittedName>
        <fullName evidence="1">KTSC domain-containing protein</fullName>
    </submittedName>
</protein>
<dbReference type="Pfam" id="PF13619">
    <property type="entry name" value="KTSC"/>
    <property type="match status" value="1"/>
</dbReference>
<name>A0A5B9DL00_9HYPH</name>
<dbReference type="AlphaFoldDB" id="A0A5B9DL00"/>
<dbReference type="EMBL" id="CP041690">
    <property type="protein sequence ID" value="QEE19843.1"/>
    <property type="molecule type" value="Genomic_DNA"/>
</dbReference>
<dbReference type="InterPro" id="IPR025309">
    <property type="entry name" value="KTSC_dom"/>
</dbReference>
<organism evidence="1 2">
    <name type="scientific">Paradevosia tibetensis</name>
    <dbReference type="NCBI Taxonomy" id="1447062"/>
    <lineage>
        <taxon>Bacteria</taxon>
        <taxon>Pseudomonadati</taxon>
        <taxon>Pseudomonadota</taxon>
        <taxon>Alphaproteobacteria</taxon>
        <taxon>Hyphomicrobiales</taxon>
        <taxon>Devosiaceae</taxon>
        <taxon>Paradevosia</taxon>
    </lineage>
</organism>
<dbReference type="KEGG" id="yti:FNA67_06500"/>
<evidence type="ECO:0000313" key="1">
    <source>
        <dbReference type="EMBL" id="QEE19843.1"/>
    </source>
</evidence>
<evidence type="ECO:0000313" key="2">
    <source>
        <dbReference type="Proteomes" id="UP000321062"/>
    </source>
</evidence>
<proteinExistence type="predicted"/>
<gene>
    <name evidence="1" type="ORF">FNA67_06500</name>
</gene>
<accession>A0A5B9DL00</accession>
<reference evidence="1 2" key="1">
    <citation type="journal article" date="2015" name="Int. J. Syst. Evol. Microbiol.">
        <title>Youhaiella tibetensis gen. nov., sp. nov., isolated from subsurface sediment.</title>
        <authorList>
            <person name="Wang Y.X."/>
            <person name="Huang F.Q."/>
            <person name="Nogi Y."/>
            <person name="Pang S.J."/>
            <person name="Wang P.K."/>
            <person name="Lv J."/>
        </authorList>
    </citation>
    <scope>NUCLEOTIDE SEQUENCE [LARGE SCALE GENOMIC DNA]</scope>
    <source>
        <strain evidence="2">fig4</strain>
    </source>
</reference>
<sequence>MPSTAIRNFKYDPQSRTLSVWFVPTGKRYDYLAVPPQTAEAFRAAFSKGRFFNARIRDRFSYRLMPERER</sequence>
<dbReference type="OrthoDB" id="8450910at2"/>